<dbReference type="InterPro" id="IPR015500">
    <property type="entry name" value="Peptidase_S8_subtilisin-rel"/>
</dbReference>
<comment type="similarity">
    <text evidence="1 5 6">Belongs to the peptidase S8 family.</text>
</comment>
<evidence type="ECO:0000256" key="3">
    <source>
        <dbReference type="ARBA" id="ARBA00022801"/>
    </source>
</evidence>
<feature type="active site" description="Charge relay system" evidence="5">
    <location>
        <position position="166"/>
    </location>
</feature>
<reference evidence="8 9" key="1">
    <citation type="submission" date="2021-08" db="EMBL/GenBank/DDBJ databases">
        <authorList>
            <person name="Zhang D."/>
            <person name="Zhang A."/>
            <person name="Wang L."/>
        </authorList>
    </citation>
    <scope>NUCLEOTIDE SEQUENCE [LARGE SCALE GENOMIC DNA]</scope>
    <source>
        <strain evidence="8 9">WL0086</strain>
    </source>
</reference>
<evidence type="ECO:0000256" key="6">
    <source>
        <dbReference type="RuleBase" id="RU003355"/>
    </source>
</evidence>
<dbReference type="InterPro" id="IPR022398">
    <property type="entry name" value="Peptidase_S8_His-AS"/>
</dbReference>
<evidence type="ECO:0000313" key="8">
    <source>
        <dbReference type="EMBL" id="WRQ87448.1"/>
    </source>
</evidence>
<gene>
    <name evidence="8" type="ORF">K1X11_021755</name>
</gene>
<feature type="active site" description="Charge relay system" evidence="5">
    <location>
        <position position="361"/>
    </location>
</feature>
<keyword evidence="2 5" id="KW-0645">Protease</keyword>
<feature type="domain" description="Peptidase S8/S53" evidence="7">
    <location>
        <begin position="126"/>
        <end position="397"/>
    </location>
</feature>
<dbReference type="InterPro" id="IPR036852">
    <property type="entry name" value="Peptidase_S8/S53_dom_sf"/>
</dbReference>
<dbReference type="PROSITE" id="PS00136">
    <property type="entry name" value="SUBTILASE_ASP"/>
    <property type="match status" value="1"/>
</dbReference>
<sequence>MKTKYLILRSDPLSSNFPHLAGMNPNLADIGHVPLFGAFGTPGGRAGGDRDDDAPFEREPKLELDEFDVSRAENVRRMNDVVGLAPVMPTRLIAPLQNLPASTLPSAATHTWGVEAVNALSSPCDGAGLTAAVLDTGIDRAHPAFVGVNIVEEDFTGQGNGDSHGHGTHCAGTVLGRAVGGKRIGVATGTTRLLAGKVLGAQGGDTAWSIDGILWAARNGASVISMSLGIDFPGYVDYLQQQGLPVNLATSFALEGYRKTILIYEKLAGFLKNQAFFGQTCLIVAAAGNENQRFQNPTWNISVAPPAVSEGILSVGALGQGQHGLQAADFSNSGPNFAAPGVAVESAAAGTPGLVSWAGTSMATPHVAGVALLWAQWLQARNQLTPQNLEARLLASAVLSPLASGYEPADVGLGLVQAPQTV</sequence>
<evidence type="ECO:0000256" key="4">
    <source>
        <dbReference type="ARBA" id="ARBA00022825"/>
    </source>
</evidence>
<dbReference type="InterPro" id="IPR023827">
    <property type="entry name" value="Peptidase_S8_Asp-AS"/>
</dbReference>
<evidence type="ECO:0000259" key="7">
    <source>
        <dbReference type="Pfam" id="PF00082"/>
    </source>
</evidence>
<dbReference type="EMBL" id="CP139781">
    <property type="protein sequence ID" value="WRQ87448.1"/>
    <property type="molecule type" value="Genomic_DNA"/>
</dbReference>
<dbReference type="InterPro" id="IPR000209">
    <property type="entry name" value="Peptidase_S8/S53_dom"/>
</dbReference>
<dbReference type="RefSeq" id="WP_221030387.1">
    <property type="nucleotide sequence ID" value="NZ_CP139781.1"/>
</dbReference>
<keyword evidence="4 5" id="KW-0720">Serine protease</keyword>
<dbReference type="PROSITE" id="PS00137">
    <property type="entry name" value="SUBTILASE_HIS"/>
    <property type="match status" value="1"/>
</dbReference>
<evidence type="ECO:0000313" key="9">
    <source>
        <dbReference type="Proteomes" id="UP000738431"/>
    </source>
</evidence>
<dbReference type="InterPro" id="IPR023828">
    <property type="entry name" value="Peptidase_S8_Ser-AS"/>
</dbReference>
<keyword evidence="9" id="KW-1185">Reference proteome</keyword>
<dbReference type="Gene3D" id="3.40.50.200">
    <property type="entry name" value="Peptidase S8/S53 domain"/>
    <property type="match status" value="1"/>
</dbReference>
<feature type="active site" description="Charge relay system" evidence="5">
    <location>
        <position position="135"/>
    </location>
</feature>
<dbReference type="Proteomes" id="UP000738431">
    <property type="component" value="Chromosome"/>
</dbReference>
<dbReference type="PROSITE" id="PS51892">
    <property type="entry name" value="SUBTILASE"/>
    <property type="match status" value="1"/>
</dbReference>
<evidence type="ECO:0000256" key="5">
    <source>
        <dbReference type="PROSITE-ProRule" id="PRU01240"/>
    </source>
</evidence>
<evidence type="ECO:0000256" key="2">
    <source>
        <dbReference type="ARBA" id="ARBA00022670"/>
    </source>
</evidence>
<dbReference type="InterPro" id="IPR050131">
    <property type="entry name" value="Peptidase_S8_subtilisin-like"/>
</dbReference>
<organism evidence="8 9">
    <name type="scientific">Actomonas aquatica</name>
    <dbReference type="NCBI Taxonomy" id="2866162"/>
    <lineage>
        <taxon>Bacteria</taxon>
        <taxon>Pseudomonadati</taxon>
        <taxon>Verrucomicrobiota</taxon>
        <taxon>Opitutia</taxon>
        <taxon>Opitutales</taxon>
        <taxon>Opitutaceae</taxon>
        <taxon>Actomonas</taxon>
    </lineage>
</organism>
<dbReference type="CDD" id="cd07480">
    <property type="entry name" value="Peptidases_S8_12"/>
    <property type="match status" value="1"/>
</dbReference>
<protein>
    <submittedName>
        <fullName evidence="8">S8 family serine peptidase</fullName>
    </submittedName>
</protein>
<dbReference type="PRINTS" id="PR00723">
    <property type="entry name" value="SUBTILISIN"/>
</dbReference>
<dbReference type="Pfam" id="PF00082">
    <property type="entry name" value="Peptidase_S8"/>
    <property type="match status" value="1"/>
</dbReference>
<reference evidence="8 9" key="2">
    <citation type="submission" date="2023-12" db="EMBL/GenBank/DDBJ databases">
        <title>Description of an unclassified Opitutus bacterium of Verrucomicrobiota.</title>
        <authorList>
            <person name="Zhang D.-F."/>
        </authorList>
    </citation>
    <scope>NUCLEOTIDE SEQUENCE [LARGE SCALE GENOMIC DNA]</scope>
    <source>
        <strain evidence="8 9">WL0086</strain>
    </source>
</reference>
<dbReference type="PANTHER" id="PTHR43806:SF11">
    <property type="entry name" value="CEREVISIN-RELATED"/>
    <property type="match status" value="1"/>
</dbReference>
<accession>A0ABZ1C6U4</accession>
<keyword evidence="3 5" id="KW-0378">Hydrolase</keyword>
<name>A0ABZ1C6U4_9BACT</name>
<dbReference type="SUPFAM" id="SSF52743">
    <property type="entry name" value="Subtilisin-like"/>
    <property type="match status" value="1"/>
</dbReference>
<proteinExistence type="inferred from homology"/>
<dbReference type="PANTHER" id="PTHR43806">
    <property type="entry name" value="PEPTIDASE S8"/>
    <property type="match status" value="1"/>
</dbReference>
<dbReference type="PROSITE" id="PS00138">
    <property type="entry name" value="SUBTILASE_SER"/>
    <property type="match status" value="1"/>
</dbReference>
<evidence type="ECO:0000256" key="1">
    <source>
        <dbReference type="ARBA" id="ARBA00011073"/>
    </source>
</evidence>